<dbReference type="GeneID" id="106463984"/>
<dbReference type="Proteomes" id="UP000694941">
    <property type="component" value="Unplaced"/>
</dbReference>
<dbReference type="InterPro" id="IPR036045">
    <property type="entry name" value="Sec1-like_sf"/>
</dbReference>
<dbReference type="InterPro" id="IPR043127">
    <property type="entry name" value="Sec-1-like_dom3a"/>
</dbReference>
<evidence type="ECO:0000313" key="2">
    <source>
        <dbReference type="Proteomes" id="UP000694941"/>
    </source>
</evidence>
<accession>A0ABM1BD23</accession>
<dbReference type="Gene3D" id="1.25.40.60">
    <property type="match status" value="1"/>
</dbReference>
<organism evidence="2 3">
    <name type="scientific">Limulus polyphemus</name>
    <name type="common">Atlantic horseshoe crab</name>
    <dbReference type="NCBI Taxonomy" id="6850"/>
    <lineage>
        <taxon>Eukaryota</taxon>
        <taxon>Metazoa</taxon>
        <taxon>Ecdysozoa</taxon>
        <taxon>Arthropoda</taxon>
        <taxon>Chelicerata</taxon>
        <taxon>Merostomata</taxon>
        <taxon>Xiphosura</taxon>
        <taxon>Limulidae</taxon>
        <taxon>Limulus</taxon>
    </lineage>
</organism>
<evidence type="ECO:0000256" key="1">
    <source>
        <dbReference type="ARBA" id="ARBA00009884"/>
    </source>
</evidence>
<reference evidence="3" key="1">
    <citation type="submission" date="2025-08" db="UniProtKB">
        <authorList>
            <consortium name="RefSeq"/>
        </authorList>
    </citation>
    <scope>IDENTIFICATION</scope>
    <source>
        <tissue evidence="3">Muscle</tissue>
    </source>
</reference>
<dbReference type="InterPro" id="IPR001619">
    <property type="entry name" value="Sec1-like"/>
</dbReference>
<dbReference type="Gene3D" id="3.90.830.10">
    <property type="entry name" value="Syntaxin Binding Protein 1, Chain A, domain 2"/>
    <property type="match status" value="1"/>
</dbReference>
<dbReference type="InterPro" id="IPR027482">
    <property type="entry name" value="Sec1-like_dom2"/>
</dbReference>
<dbReference type="PANTHER" id="PTHR11679">
    <property type="entry name" value="VESICLE PROTEIN SORTING-ASSOCIATED"/>
    <property type="match status" value="1"/>
</dbReference>
<dbReference type="Pfam" id="PF00995">
    <property type="entry name" value="Sec1"/>
    <property type="match status" value="1"/>
</dbReference>
<comment type="similarity">
    <text evidence="1">Belongs to the STXBP/unc-18/SEC1 family.</text>
</comment>
<gene>
    <name evidence="3" type="primary">LOC106463984</name>
</gene>
<dbReference type="SUPFAM" id="SSF56815">
    <property type="entry name" value="Sec1/munc18-like (SM) proteins"/>
    <property type="match status" value="1"/>
</dbReference>
<evidence type="ECO:0000313" key="3">
    <source>
        <dbReference type="RefSeq" id="XP_013779540.1"/>
    </source>
</evidence>
<sequence length="655" mass="72959">MSVQTNLPKVLDHWWTEVCYKVRKSVVYLDNPAAECLHWHGGLLRLLDAGAICVKELSSFETGSETERKAVFVVSGPLYGESLQVIQDILKYSSFQYSVVITSFSPSHHDNKQIYYTVEDRLLEWMGNMNYTAEVIHIPIFAASICDTLFLMPGFSKMFPLLGNIGTKQSHQTTVKYGEEQQHVTSMDNSVSGLSFEYQLNMKGLVGCLNSLFELLHLKEDIFALGMLSRLIGTDLEHSPIAKQRRKSATTRASLLLVDRTLDLAGPLSHETDSLFDRIVRVLPQLPGHTCDVAVDMCSLSSCLFNDTVYERPVVAPGCLANKSSDIASTMLNKLVTTKQKECLMEMNHCIVQVATREGLPIDLSEEKLTIDQLNDTVCAFRNHPDAVITHAEILQQALAVIQASSHTKNSQMEELLSTEKLLVQNTTISGEGPTSNLLRLIEKRREKSLTLGDVVVLMAQLFALCGEDVVGDGEQETKLQAAFVEAIFHDAEGELPEFLRELVGETVQETSVISAVNIMFEKLHLIGRARQDLKKYRSVLHKAGELEAAVYIPLLRQLIDDVFNPSVPELPDVELISRGLTDMLKSGFSLFMNVSKHQPRDHPVLIVFVIGGVTATEVRQIKEIVANSRPSTEVIVGSTRLVQPKDVLEMIIKR</sequence>
<proteinExistence type="inferred from homology"/>
<protein>
    <submittedName>
        <fullName evidence="3">Sec1 family domain-containing protein 2-like</fullName>
    </submittedName>
</protein>
<dbReference type="Gene3D" id="3.40.50.1910">
    <property type="match status" value="1"/>
</dbReference>
<keyword evidence="2" id="KW-1185">Reference proteome</keyword>
<dbReference type="RefSeq" id="XP_013779540.1">
    <property type="nucleotide sequence ID" value="XM_013924086.2"/>
</dbReference>
<name>A0ABM1BD23_LIMPO</name>